<dbReference type="EMBL" id="CAJNOQ010058236">
    <property type="protein sequence ID" value="CAF1665815.1"/>
    <property type="molecule type" value="Genomic_DNA"/>
</dbReference>
<proteinExistence type="predicted"/>
<organism evidence="1 3">
    <name type="scientific">Didymodactylos carnosus</name>
    <dbReference type="NCBI Taxonomy" id="1234261"/>
    <lineage>
        <taxon>Eukaryota</taxon>
        <taxon>Metazoa</taxon>
        <taxon>Spiralia</taxon>
        <taxon>Gnathifera</taxon>
        <taxon>Rotifera</taxon>
        <taxon>Eurotatoria</taxon>
        <taxon>Bdelloidea</taxon>
        <taxon>Philodinida</taxon>
        <taxon>Philodinidae</taxon>
        <taxon>Didymodactylos</taxon>
    </lineage>
</organism>
<dbReference type="OrthoDB" id="10051089at2759"/>
<name>A0A816FU69_9BILA</name>
<gene>
    <name evidence="1" type="ORF">GPM918_LOCUS46139</name>
    <name evidence="2" type="ORF">SRO942_LOCUS49648</name>
</gene>
<dbReference type="AlphaFoldDB" id="A0A816FU69"/>
<comment type="caution">
    <text evidence="1">The sequence shown here is derived from an EMBL/GenBank/DDBJ whole genome shotgun (WGS) entry which is preliminary data.</text>
</comment>
<sequence length="100" mass="11434">MAMSVKNRIIEYLQKIDPIIQHRPPFAITFDKVTLLERSMQVPMMIIMIDRQLTPIYLQSPLCKTELSGEELANNCVNVLKSFVLTKAMLQQPAANSSRK</sequence>
<evidence type="ECO:0000313" key="3">
    <source>
        <dbReference type="Proteomes" id="UP000663829"/>
    </source>
</evidence>
<dbReference type="Proteomes" id="UP000681722">
    <property type="component" value="Unassembled WGS sequence"/>
</dbReference>
<protein>
    <submittedName>
        <fullName evidence="1">Uncharacterized protein</fullName>
    </submittedName>
</protein>
<reference evidence="1" key="1">
    <citation type="submission" date="2021-02" db="EMBL/GenBank/DDBJ databases">
        <authorList>
            <person name="Nowell W R."/>
        </authorList>
    </citation>
    <scope>NUCLEOTIDE SEQUENCE</scope>
</reference>
<dbReference type="EMBL" id="CAJOBC010134562">
    <property type="protein sequence ID" value="CAF4624368.1"/>
    <property type="molecule type" value="Genomic_DNA"/>
</dbReference>
<dbReference type="Proteomes" id="UP000663829">
    <property type="component" value="Unassembled WGS sequence"/>
</dbReference>
<keyword evidence="3" id="KW-1185">Reference proteome</keyword>
<accession>A0A816FU69</accession>
<evidence type="ECO:0000313" key="1">
    <source>
        <dbReference type="EMBL" id="CAF1665815.1"/>
    </source>
</evidence>
<evidence type="ECO:0000313" key="2">
    <source>
        <dbReference type="EMBL" id="CAF4624368.1"/>
    </source>
</evidence>